<accession>A0AAW0WNC6</accession>
<dbReference type="EMBL" id="JARKIK010000070">
    <property type="protein sequence ID" value="KAK8728770.1"/>
    <property type="molecule type" value="Genomic_DNA"/>
</dbReference>
<evidence type="ECO:0000313" key="2">
    <source>
        <dbReference type="Proteomes" id="UP001445076"/>
    </source>
</evidence>
<organism evidence="1 2">
    <name type="scientific">Cherax quadricarinatus</name>
    <name type="common">Australian red claw crayfish</name>
    <dbReference type="NCBI Taxonomy" id="27406"/>
    <lineage>
        <taxon>Eukaryota</taxon>
        <taxon>Metazoa</taxon>
        <taxon>Ecdysozoa</taxon>
        <taxon>Arthropoda</taxon>
        <taxon>Crustacea</taxon>
        <taxon>Multicrustacea</taxon>
        <taxon>Malacostraca</taxon>
        <taxon>Eumalacostraca</taxon>
        <taxon>Eucarida</taxon>
        <taxon>Decapoda</taxon>
        <taxon>Pleocyemata</taxon>
        <taxon>Astacidea</taxon>
        <taxon>Parastacoidea</taxon>
        <taxon>Parastacidae</taxon>
        <taxon>Cherax</taxon>
    </lineage>
</organism>
<protein>
    <submittedName>
        <fullName evidence="1">Uncharacterized protein</fullName>
    </submittedName>
</protein>
<gene>
    <name evidence="1" type="ORF">OTU49_008923</name>
</gene>
<dbReference type="AlphaFoldDB" id="A0AAW0WNC6"/>
<dbReference type="Proteomes" id="UP001445076">
    <property type="component" value="Unassembled WGS sequence"/>
</dbReference>
<sequence length="166" mass="18212">GSGCGYKREGVDSFGYTCYPASTTIMQLQFVASLAVCATLASALPQNYQATGVLQPEDTAELGSYNKVVAATIDLLPEIAEVFERVSGEPSNDPEKVSQIMLEFMPISRKAWRSAADVEGRTIKEEDLHRFNAAEAVLPSVITFMNRLRNMNFLDTNAQTFQGTNF</sequence>
<reference evidence="1 2" key="1">
    <citation type="journal article" date="2024" name="BMC Genomics">
        <title>Genome assembly of redclaw crayfish (Cherax quadricarinatus) provides insights into its immune adaptation and hypoxia tolerance.</title>
        <authorList>
            <person name="Liu Z."/>
            <person name="Zheng J."/>
            <person name="Li H."/>
            <person name="Fang K."/>
            <person name="Wang S."/>
            <person name="He J."/>
            <person name="Zhou D."/>
            <person name="Weng S."/>
            <person name="Chi M."/>
            <person name="Gu Z."/>
            <person name="He J."/>
            <person name="Li F."/>
            <person name="Wang M."/>
        </authorList>
    </citation>
    <scope>NUCLEOTIDE SEQUENCE [LARGE SCALE GENOMIC DNA]</scope>
    <source>
        <strain evidence="1">ZL_2023a</strain>
    </source>
</reference>
<keyword evidence="2" id="KW-1185">Reference proteome</keyword>
<comment type="caution">
    <text evidence="1">The sequence shown here is derived from an EMBL/GenBank/DDBJ whole genome shotgun (WGS) entry which is preliminary data.</text>
</comment>
<evidence type="ECO:0000313" key="1">
    <source>
        <dbReference type="EMBL" id="KAK8728770.1"/>
    </source>
</evidence>
<name>A0AAW0WNC6_CHEQU</name>
<proteinExistence type="predicted"/>
<feature type="non-terminal residue" evidence="1">
    <location>
        <position position="1"/>
    </location>
</feature>